<protein>
    <submittedName>
        <fullName evidence="1">Uncharacterized protein</fullName>
    </submittedName>
</protein>
<proteinExistence type="predicted"/>
<dbReference type="PANTHER" id="PTHR12224">
    <property type="entry name" value="BETA-1,4-MANNOSYL-GLYCOPROTEIN BETA-1,4-N-ACETYLGLUCOSAMINYL-TRANSFERASE"/>
    <property type="match status" value="1"/>
</dbReference>
<dbReference type="Pfam" id="PF04724">
    <property type="entry name" value="Glyco_transf_17"/>
    <property type="match status" value="1"/>
</dbReference>
<comment type="caution">
    <text evidence="1">The sequence shown here is derived from an EMBL/GenBank/DDBJ whole genome shotgun (WGS) entry which is preliminary data.</text>
</comment>
<organism evidence="1 2">
    <name type="scientific">Enterobacter hormaechei</name>
    <dbReference type="NCBI Taxonomy" id="158836"/>
    <lineage>
        <taxon>Bacteria</taxon>
        <taxon>Pseudomonadati</taxon>
        <taxon>Pseudomonadota</taxon>
        <taxon>Gammaproteobacteria</taxon>
        <taxon>Enterobacterales</taxon>
        <taxon>Enterobacteriaceae</taxon>
        <taxon>Enterobacter</taxon>
        <taxon>Enterobacter cloacae complex</taxon>
    </lineage>
</organism>
<dbReference type="InterPro" id="IPR006813">
    <property type="entry name" value="Glyco_trans_17"/>
</dbReference>
<evidence type="ECO:0000313" key="1">
    <source>
        <dbReference type="EMBL" id="MBD3706706.1"/>
    </source>
</evidence>
<dbReference type="GO" id="GO:0016020">
    <property type="term" value="C:membrane"/>
    <property type="evidence" value="ECO:0007669"/>
    <property type="project" value="InterPro"/>
</dbReference>
<dbReference type="AlphaFoldDB" id="A0A927DHY2"/>
<dbReference type="PANTHER" id="PTHR12224:SF0">
    <property type="entry name" value="BETA-1,4-MANNOSYL-GLYCOPROTEIN 4-BETA-N-ACETYLGLUCOSAMINYLTRANSFERASE"/>
    <property type="match status" value="1"/>
</dbReference>
<dbReference type="EMBL" id="JACXTA010000001">
    <property type="protein sequence ID" value="MBD3706706.1"/>
    <property type="molecule type" value="Genomic_DNA"/>
</dbReference>
<dbReference type="GO" id="GO:0006044">
    <property type="term" value="P:N-acetylglucosamine metabolic process"/>
    <property type="evidence" value="ECO:0007669"/>
    <property type="project" value="TreeGrafter"/>
</dbReference>
<evidence type="ECO:0000313" key="2">
    <source>
        <dbReference type="Proteomes" id="UP000655273"/>
    </source>
</evidence>
<dbReference type="GO" id="GO:0003830">
    <property type="term" value="F:beta-1,4-mannosylglycoprotein 4-beta-N-acetylglucosaminyltransferase activity"/>
    <property type="evidence" value="ECO:0007669"/>
    <property type="project" value="InterPro"/>
</dbReference>
<name>A0A927DHY2_9ENTR</name>
<gene>
    <name evidence="1" type="ORF">IE983_04875</name>
</gene>
<accession>A0A927DHY2</accession>
<dbReference type="Proteomes" id="UP000655273">
    <property type="component" value="Unassembled WGS sequence"/>
</dbReference>
<sequence>MIYDCFLYYDEDMLLDIRLHTLADVVDRFVIVEATHSFTGIPRELHFDITKFAKFKDKIIYVPFDAQPILNRADNNQG</sequence>
<reference evidence="1" key="1">
    <citation type="submission" date="2020-07" db="EMBL/GenBank/DDBJ databases">
        <title>Clinical and genomic characterization of carbapenemase-producing Enterobacterales causing secondary infections during the COVID-19 crisis at a New York City hospital.</title>
        <authorList>
            <person name="Gomez-Simmonds A."/>
            <person name="Annavajhala M.K."/>
            <person name="Uhlemann A.-C."/>
        </authorList>
    </citation>
    <scope>NUCLEOTIDE SEQUENCE</scope>
    <source>
        <strain evidence="1">NK1396</strain>
    </source>
</reference>